<name>A0A6P6AWE8_DURZI</name>
<evidence type="ECO:0000256" key="16">
    <source>
        <dbReference type="ARBA" id="ARBA00032491"/>
    </source>
</evidence>
<evidence type="ECO:0000256" key="15">
    <source>
        <dbReference type="ARBA" id="ARBA00025766"/>
    </source>
</evidence>
<organism evidence="18 19">
    <name type="scientific">Durio zibethinus</name>
    <name type="common">Durian</name>
    <dbReference type="NCBI Taxonomy" id="66656"/>
    <lineage>
        <taxon>Eukaryota</taxon>
        <taxon>Viridiplantae</taxon>
        <taxon>Streptophyta</taxon>
        <taxon>Embryophyta</taxon>
        <taxon>Tracheophyta</taxon>
        <taxon>Spermatophyta</taxon>
        <taxon>Magnoliopsida</taxon>
        <taxon>eudicotyledons</taxon>
        <taxon>Gunneridae</taxon>
        <taxon>Pentapetalae</taxon>
        <taxon>rosids</taxon>
        <taxon>malvids</taxon>
        <taxon>Malvales</taxon>
        <taxon>Malvaceae</taxon>
        <taxon>Helicteroideae</taxon>
        <taxon>Durio</taxon>
    </lineage>
</organism>
<sequence>MAFDGFPPFISAQLHYLINHFPDKIKVEQVLSGGKSYTGGLDRFTLLIPYCLDHIKWDVIYNAEFPLAPPDIIFGREDEDFHPLPMAGGEGEGDLKSRTKNILSDWKNKDPTRLLALILELRDQYMSYQRDRVGEVDDDRLKFEINTICSREGIEMHISSGSEKPEEVKFAVPLMDMNINKMVLGCPWRHPQKIYLQIIYPVGRKYASTPSAPRLKLMSTSELRALFSIDDVKLPSWLDGMCMAEYLPHLEESLEKQVLEAVSLIDIRRRFIEALAPLFGRPLEADPVFCRKATFLASSGSFVFLAHFLMSTQFPKQQPTLMLQSSQHISPQGFPKKSPFLTEYPWSPRWDVSQMAERIFDFLVEESLNFKRFCNESQPQH</sequence>
<evidence type="ECO:0000256" key="4">
    <source>
        <dbReference type="ARBA" id="ARBA00022490"/>
    </source>
</evidence>
<comment type="similarity">
    <text evidence="15">Belongs to the BABAM2 family.</text>
</comment>
<dbReference type="GO" id="GO:0051301">
    <property type="term" value="P:cell division"/>
    <property type="evidence" value="ECO:0007669"/>
    <property type="project" value="UniProtKB-KW"/>
</dbReference>
<evidence type="ECO:0000256" key="10">
    <source>
        <dbReference type="ARBA" id="ARBA00022786"/>
    </source>
</evidence>
<evidence type="ECO:0000256" key="5">
    <source>
        <dbReference type="ARBA" id="ARBA00022618"/>
    </source>
</evidence>
<keyword evidence="9" id="KW-0498">Mitosis</keyword>
<dbReference type="GO" id="GO:0005737">
    <property type="term" value="C:cytoplasm"/>
    <property type="evidence" value="ECO:0007669"/>
    <property type="project" value="UniProtKB-SubCell"/>
</dbReference>
<evidence type="ECO:0000256" key="3">
    <source>
        <dbReference type="ARBA" id="ARBA00019438"/>
    </source>
</evidence>
<proteinExistence type="inferred from homology"/>
<evidence type="ECO:0000256" key="8">
    <source>
        <dbReference type="ARBA" id="ARBA00022763"/>
    </source>
</evidence>
<evidence type="ECO:0000256" key="1">
    <source>
        <dbReference type="ARBA" id="ARBA00004123"/>
    </source>
</evidence>
<gene>
    <name evidence="19" type="primary">LOC111312811</name>
</gene>
<dbReference type="PANTHER" id="PTHR15189">
    <property type="entry name" value="BRISC AND BRCA1-A COMPLEX MEMBER 2"/>
    <property type="match status" value="1"/>
</dbReference>
<evidence type="ECO:0000256" key="7">
    <source>
        <dbReference type="ARBA" id="ARBA00022737"/>
    </source>
</evidence>
<accession>A0A6P6AWE8</accession>
<dbReference type="PANTHER" id="PTHR15189:SF7">
    <property type="entry name" value="BRISC AND BRCA1-A COMPLEX MEMBER 2"/>
    <property type="match status" value="1"/>
</dbReference>
<evidence type="ECO:0000256" key="2">
    <source>
        <dbReference type="ARBA" id="ARBA00004496"/>
    </source>
</evidence>
<keyword evidence="12" id="KW-0234">DNA repair</keyword>
<keyword evidence="11" id="KW-0156">Chromatin regulator</keyword>
<keyword evidence="14" id="KW-0131">Cell cycle</keyword>
<dbReference type="Proteomes" id="UP000515121">
    <property type="component" value="Unplaced"/>
</dbReference>
<evidence type="ECO:0000313" key="18">
    <source>
        <dbReference type="Proteomes" id="UP000515121"/>
    </source>
</evidence>
<evidence type="ECO:0000256" key="14">
    <source>
        <dbReference type="ARBA" id="ARBA00023306"/>
    </source>
</evidence>
<evidence type="ECO:0000256" key="11">
    <source>
        <dbReference type="ARBA" id="ARBA00022853"/>
    </source>
</evidence>
<keyword evidence="8" id="KW-0227">DNA damage</keyword>
<dbReference type="GO" id="GO:0070552">
    <property type="term" value="C:BRISC complex"/>
    <property type="evidence" value="ECO:0007669"/>
    <property type="project" value="InterPro"/>
</dbReference>
<dbReference type="InterPro" id="IPR010358">
    <property type="entry name" value="BRE"/>
</dbReference>
<keyword evidence="5" id="KW-0132">Cell division</keyword>
<evidence type="ECO:0000256" key="6">
    <source>
        <dbReference type="ARBA" id="ARBA00022703"/>
    </source>
</evidence>
<dbReference type="GeneID" id="111312811"/>
<keyword evidence="10" id="KW-0833">Ubl conjugation pathway</keyword>
<reference evidence="19" key="1">
    <citation type="submission" date="2025-08" db="UniProtKB">
        <authorList>
            <consortium name="RefSeq"/>
        </authorList>
    </citation>
    <scope>IDENTIFICATION</scope>
    <source>
        <tissue evidence="19">Fruit stalk</tissue>
    </source>
</reference>
<comment type="subcellular location">
    <subcellularLocation>
        <location evidence="2">Cytoplasm</location>
    </subcellularLocation>
    <subcellularLocation>
        <location evidence="1">Nucleus</location>
    </subcellularLocation>
</comment>
<evidence type="ECO:0000256" key="13">
    <source>
        <dbReference type="ARBA" id="ARBA00023242"/>
    </source>
</evidence>
<dbReference type="GO" id="GO:0006302">
    <property type="term" value="P:double-strand break repair"/>
    <property type="evidence" value="ECO:0007669"/>
    <property type="project" value="TreeGrafter"/>
</dbReference>
<evidence type="ECO:0000313" key="19">
    <source>
        <dbReference type="RefSeq" id="XP_022769178.1"/>
    </source>
</evidence>
<evidence type="ECO:0000256" key="12">
    <source>
        <dbReference type="ARBA" id="ARBA00023204"/>
    </source>
</evidence>
<dbReference type="OrthoDB" id="538811at2759"/>
<keyword evidence="13" id="KW-0539">Nucleus</keyword>
<keyword evidence="6" id="KW-0053">Apoptosis</keyword>
<dbReference type="GO" id="GO:0006325">
    <property type="term" value="P:chromatin organization"/>
    <property type="evidence" value="ECO:0007669"/>
    <property type="project" value="UniProtKB-KW"/>
</dbReference>
<dbReference type="RefSeq" id="XP_022769178.1">
    <property type="nucleotide sequence ID" value="XM_022913443.1"/>
</dbReference>
<keyword evidence="18" id="KW-1185">Reference proteome</keyword>
<dbReference type="KEGG" id="dzi:111312811"/>
<evidence type="ECO:0000256" key="17">
    <source>
        <dbReference type="ARBA" id="ARBA00032630"/>
    </source>
</evidence>
<evidence type="ECO:0000256" key="9">
    <source>
        <dbReference type="ARBA" id="ARBA00022776"/>
    </source>
</evidence>
<keyword evidence="7" id="KW-0677">Repeat</keyword>
<protein>
    <recommendedName>
        <fullName evidence="3">BRISC and BRCA1-A complex member 2</fullName>
    </recommendedName>
    <alternativeName>
        <fullName evidence="16">BRCA1-A complex subunit BRE</fullName>
    </alternativeName>
    <alternativeName>
        <fullName evidence="17">BRCA1/BRCA2-containing complex subunit 45</fullName>
    </alternativeName>
</protein>
<keyword evidence="4" id="KW-0963">Cytoplasm</keyword>
<dbReference type="AlphaFoldDB" id="A0A6P6AWE8"/>
<dbReference type="Pfam" id="PF06113">
    <property type="entry name" value="BRE"/>
    <property type="match status" value="1"/>
</dbReference>